<dbReference type="InterPro" id="IPR011009">
    <property type="entry name" value="Kinase-like_dom_sf"/>
</dbReference>
<dbReference type="Proteomes" id="UP000187735">
    <property type="component" value="Chromosome"/>
</dbReference>
<dbReference type="EC" id="2.7.11.1" evidence="3"/>
<evidence type="ECO:0000256" key="1">
    <source>
        <dbReference type="SAM" id="MobiDB-lite"/>
    </source>
</evidence>
<proteinExistence type="predicted"/>
<accession>A0A1P8WJF5</accession>
<gene>
    <name evidence="3" type="primary">prkC_17</name>
    <name evidence="3" type="ORF">Fuma_03807</name>
</gene>
<sequence length="756" mass="82603">MPSDHLMQLLTELQLCSQQQIAACEPGVRRLCHDLPDFDSVWLDALVQRRVLTPWQTDILQSTDPQQLRVDEFCLRDAIGADTYQAASTINQRSAVLRRLSTDGDVDRFQQSVTDLIERLDDVRSSAPVTLELPRRLINHSETSTFLASGYVPGWSADDLLVRGGRMPWKAVAEIGWQLLSAMAWLESNQMRHGHIVLKNVRLQPSGRTTLVSPFVHSLQHPNLSYTADLKLQDIETTAPELVATGTSADSQSELYSLGCVLWQLLTSRPTFLSADPINRLLKAKEKDVADVRSLVPDCPDSMARLIQNFTRRSPELRPTSIADARDRWSKIAGKGLSHSRQLLKRMPDRRLQQTSPMASQRVGSRLRPLAAAAVMVAGFMSYGTYRGLLPMPLRLGVATTAITVDDPSPPQAEVVSAAAAPETGSAPPVRTERGLLKMPSPDAAGVVVLQSGEVYEAAALEFPGVMHIESTGEQLAVVKVTTAEPWAIKAAQVAFNNVQVQSLSATESPTGRPALVDCQSDVVSLRNCILYSQVDEVLLRWAPQAGATSVVSVDGCILHGRRTGLHLTSPTQRCTVRNSLFQQVSAIRCDTSNRPSSTMQFDVSHVTQVGGHGFVDIVSSAQQTTEDRIEIQCGESVLAPNLALVRLAGGKGWTASKTQVAFLLPERGNPTLVPGDVHPAVHFDRSLNQLVELPSNQVMAESLLLADPVFRTLQNGDDPLYAFELIDYEGPKLSLRLPGVDVASLPKFIFDEPSD</sequence>
<dbReference type="AlphaFoldDB" id="A0A1P8WJF5"/>
<dbReference type="EMBL" id="CP017641">
    <property type="protein sequence ID" value="APZ94183.1"/>
    <property type="molecule type" value="Genomic_DNA"/>
</dbReference>
<dbReference type="Pfam" id="PF00069">
    <property type="entry name" value="Pkinase"/>
    <property type="match status" value="1"/>
</dbReference>
<dbReference type="PROSITE" id="PS50011">
    <property type="entry name" value="PROTEIN_KINASE_DOM"/>
    <property type="match status" value="1"/>
</dbReference>
<keyword evidence="3" id="KW-0808">Transferase</keyword>
<keyword evidence="4" id="KW-1185">Reference proteome</keyword>
<dbReference type="Gene3D" id="1.10.510.10">
    <property type="entry name" value="Transferase(Phosphotransferase) domain 1"/>
    <property type="match status" value="1"/>
</dbReference>
<keyword evidence="3" id="KW-0418">Kinase</keyword>
<name>A0A1P8WJF5_9PLAN</name>
<organism evidence="3 4">
    <name type="scientific">Fuerstiella marisgermanici</name>
    <dbReference type="NCBI Taxonomy" id="1891926"/>
    <lineage>
        <taxon>Bacteria</taxon>
        <taxon>Pseudomonadati</taxon>
        <taxon>Planctomycetota</taxon>
        <taxon>Planctomycetia</taxon>
        <taxon>Planctomycetales</taxon>
        <taxon>Planctomycetaceae</taxon>
        <taxon>Fuerstiella</taxon>
    </lineage>
</organism>
<dbReference type="KEGG" id="fmr:Fuma_03807"/>
<evidence type="ECO:0000313" key="3">
    <source>
        <dbReference type="EMBL" id="APZ94183.1"/>
    </source>
</evidence>
<dbReference type="InterPro" id="IPR000719">
    <property type="entry name" value="Prot_kinase_dom"/>
</dbReference>
<evidence type="ECO:0000259" key="2">
    <source>
        <dbReference type="PROSITE" id="PS50011"/>
    </source>
</evidence>
<dbReference type="SMART" id="SM00220">
    <property type="entry name" value="S_TKc"/>
    <property type="match status" value="1"/>
</dbReference>
<dbReference type="GO" id="GO:0004674">
    <property type="term" value="F:protein serine/threonine kinase activity"/>
    <property type="evidence" value="ECO:0007669"/>
    <property type="project" value="UniProtKB-EC"/>
</dbReference>
<protein>
    <submittedName>
        <fullName evidence="3">Serine/threonine-protein kinase PrkC</fullName>
        <ecNumber evidence="3">2.7.11.1</ecNumber>
    </submittedName>
</protein>
<dbReference type="GO" id="GO:0005524">
    <property type="term" value="F:ATP binding"/>
    <property type="evidence" value="ECO:0007669"/>
    <property type="project" value="InterPro"/>
</dbReference>
<reference evidence="3 4" key="1">
    <citation type="journal article" date="2016" name="Front. Microbiol.">
        <title>Fuerstia marisgermanicae gen. nov., sp. nov., an Unusual Member of the Phylum Planctomycetes from the German Wadden Sea.</title>
        <authorList>
            <person name="Kohn T."/>
            <person name="Heuer A."/>
            <person name="Jogler M."/>
            <person name="Vollmers J."/>
            <person name="Boedeker C."/>
            <person name="Bunk B."/>
            <person name="Rast P."/>
            <person name="Borchert D."/>
            <person name="Glockner I."/>
            <person name="Freese H.M."/>
            <person name="Klenk H.P."/>
            <person name="Overmann J."/>
            <person name="Kaster A.K."/>
            <person name="Rohde M."/>
            <person name="Wiegand S."/>
            <person name="Jogler C."/>
        </authorList>
    </citation>
    <scope>NUCLEOTIDE SEQUENCE [LARGE SCALE GENOMIC DNA]</scope>
    <source>
        <strain evidence="3 4">NH11</strain>
    </source>
</reference>
<feature type="domain" description="Protein kinase" evidence="2">
    <location>
        <begin position="73"/>
        <end position="330"/>
    </location>
</feature>
<feature type="region of interest" description="Disordered" evidence="1">
    <location>
        <begin position="418"/>
        <end position="437"/>
    </location>
</feature>
<evidence type="ECO:0000313" key="4">
    <source>
        <dbReference type="Proteomes" id="UP000187735"/>
    </source>
</evidence>
<dbReference type="STRING" id="1891926.Fuma_03807"/>
<dbReference type="SUPFAM" id="SSF56112">
    <property type="entry name" value="Protein kinase-like (PK-like)"/>
    <property type="match status" value="1"/>
</dbReference>